<organism evidence="10 11">
    <name type="scientific">Bacillus timonensis</name>
    <dbReference type="NCBI Taxonomy" id="1033734"/>
    <lineage>
        <taxon>Bacteria</taxon>
        <taxon>Bacillati</taxon>
        <taxon>Bacillota</taxon>
        <taxon>Bacilli</taxon>
        <taxon>Bacillales</taxon>
        <taxon>Bacillaceae</taxon>
        <taxon>Bacillus</taxon>
    </lineage>
</organism>
<dbReference type="AlphaFoldDB" id="A0A4S3PPH6"/>
<keyword evidence="2 8" id="KW-0963">Cytoplasm</keyword>
<dbReference type="InterPro" id="IPR011063">
    <property type="entry name" value="TilS/TtcA_N"/>
</dbReference>
<dbReference type="SUPFAM" id="SSF82829">
    <property type="entry name" value="MesJ substrate recognition domain-like"/>
    <property type="match status" value="1"/>
</dbReference>
<evidence type="ECO:0000313" key="10">
    <source>
        <dbReference type="EMBL" id="THE11479.1"/>
    </source>
</evidence>
<dbReference type="SMART" id="SM00977">
    <property type="entry name" value="TilS_C"/>
    <property type="match status" value="1"/>
</dbReference>
<dbReference type="GO" id="GO:0032267">
    <property type="term" value="F:tRNA(Ile)-lysidine synthase activity"/>
    <property type="evidence" value="ECO:0007669"/>
    <property type="project" value="UniProtKB-EC"/>
</dbReference>
<feature type="binding site" evidence="8">
    <location>
        <begin position="26"/>
        <end position="31"/>
    </location>
    <ligand>
        <name>ATP</name>
        <dbReference type="ChEBI" id="CHEBI:30616"/>
    </ligand>
</feature>
<protein>
    <recommendedName>
        <fullName evidence="8">tRNA(Ile)-lysidine synthase</fullName>
        <ecNumber evidence="8">6.3.4.19</ecNumber>
    </recommendedName>
    <alternativeName>
        <fullName evidence="8">tRNA(Ile)-2-lysyl-cytidine synthase</fullName>
    </alternativeName>
    <alternativeName>
        <fullName evidence="8">tRNA(Ile)-lysidine synthetase</fullName>
    </alternativeName>
</protein>
<dbReference type="STRING" id="1033734.GCA_000285535_04568"/>
<dbReference type="Gene3D" id="3.40.50.620">
    <property type="entry name" value="HUPs"/>
    <property type="match status" value="1"/>
</dbReference>
<gene>
    <name evidence="8 10" type="primary">tilS</name>
    <name evidence="10" type="ORF">E1I69_14950</name>
</gene>
<dbReference type="InterPro" id="IPR014729">
    <property type="entry name" value="Rossmann-like_a/b/a_fold"/>
</dbReference>
<dbReference type="HAMAP" id="MF_01161">
    <property type="entry name" value="tRNA_Ile_lys_synt"/>
    <property type="match status" value="1"/>
</dbReference>
<evidence type="ECO:0000256" key="7">
    <source>
        <dbReference type="ARBA" id="ARBA00048539"/>
    </source>
</evidence>
<sequence length="463" mass="53885">MMENVNRFIKKHDLIKNGSTVIVGVSGGPDSLALLHYLFNQYKEVTLIAAHVDHMFRGKESEEDLLYVKECCESFQIPFESIQIDVTSYKKEHGLSSQVAAREVRYDFFDEVMRKYKADYLALGHHGDDQIETILMRLVRGSKGVGYAGMQVKRPFSCGFIIRPFLVVTKAEIEEYCKQWKLLPRRDPSNEKDDYTRNRFRHHVLPFLKQENSAVHEHFLQFSQYMTEDNEVLDELTIEKMNKVMKRNGDNEIEIEIPPFLAMPKSLQRRGIQLILNYLYKELPPSLSAVHINNLLTFLANNHPSGELHFPAGLRIVKSYESCTYTYTDCKESVSPYRFHIDTPGLYKLEDGSEIKSQVWKNYPNDLVGNDCFVIDPEIIQLPIYVRTRKIGDKMRLKGMNGSKKVKDIFIDEKIPLYRRDHWPIVEDKQGKILWLPGLKKSPYEASCKTKSHYIVLQYTQNV</sequence>
<dbReference type="GO" id="GO:0006400">
    <property type="term" value="P:tRNA modification"/>
    <property type="evidence" value="ECO:0007669"/>
    <property type="project" value="UniProtKB-UniRule"/>
</dbReference>
<dbReference type="RefSeq" id="WP_136380374.1">
    <property type="nucleotide sequence ID" value="NZ_SLUB01000028.1"/>
</dbReference>
<dbReference type="NCBIfam" id="TIGR02433">
    <property type="entry name" value="lysidine_TilS_C"/>
    <property type="match status" value="1"/>
</dbReference>
<evidence type="ECO:0000313" key="11">
    <source>
        <dbReference type="Proteomes" id="UP000306477"/>
    </source>
</evidence>
<name>A0A4S3PPH6_9BACI</name>
<evidence type="ECO:0000256" key="6">
    <source>
        <dbReference type="ARBA" id="ARBA00022840"/>
    </source>
</evidence>
<evidence type="ECO:0000256" key="4">
    <source>
        <dbReference type="ARBA" id="ARBA00022694"/>
    </source>
</evidence>
<dbReference type="PANTHER" id="PTHR43033:SF1">
    <property type="entry name" value="TRNA(ILE)-LYSIDINE SYNTHASE-RELATED"/>
    <property type="match status" value="1"/>
</dbReference>
<accession>A0A4S3PPH6</accession>
<evidence type="ECO:0000256" key="5">
    <source>
        <dbReference type="ARBA" id="ARBA00022741"/>
    </source>
</evidence>
<dbReference type="SUPFAM" id="SSF56037">
    <property type="entry name" value="PheT/TilS domain"/>
    <property type="match status" value="1"/>
</dbReference>
<dbReference type="InterPro" id="IPR012796">
    <property type="entry name" value="Lysidine-tRNA-synth_C"/>
</dbReference>
<dbReference type="EMBL" id="SLUB01000028">
    <property type="protein sequence ID" value="THE11479.1"/>
    <property type="molecule type" value="Genomic_DNA"/>
</dbReference>
<proteinExistence type="inferred from homology"/>
<comment type="catalytic activity">
    <reaction evidence="7 8">
        <text>cytidine(34) in tRNA(Ile2) + L-lysine + ATP = lysidine(34) in tRNA(Ile2) + AMP + diphosphate + H(+)</text>
        <dbReference type="Rhea" id="RHEA:43744"/>
        <dbReference type="Rhea" id="RHEA-COMP:10625"/>
        <dbReference type="Rhea" id="RHEA-COMP:10670"/>
        <dbReference type="ChEBI" id="CHEBI:15378"/>
        <dbReference type="ChEBI" id="CHEBI:30616"/>
        <dbReference type="ChEBI" id="CHEBI:32551"/>
        <dbReference type="ChEBI" id="CHEBI:33019"/>
        <dbReference type="ChEBI" id="CHEBI:82748"/>
        <dbReference type="ChEBI" id="CHEBI:83665"/>
        <dbReference type="ChEBI" id="CHEBI:456215"/>
        <dbReference type="EC" id="6.3.4.19"/>
    </reaction>
</comment>
<dbReference type="Gene3D" id="3.30.465.60">
    <property type="match status" value="1"/>
</dbReference>
<keyword evidence="5 8" id="KW-0547">Nucleotide-binding</keyword>
<keyword evidence="6 8" id="KW-0067">ATP-binding</keyword>
<reference evidence="10 11" key="1">
    <citation type="journal article" date="2019" name="Indoor Air">
        <title>Impacts of indoor surface finishes on bacterial viability.</title>
        <authorList>
            <person name="Hu J."/>
            <person name="Maamar S.B."/>
            <person name="Glawe A.J."/>
            <person name="Gottel N."/>
            <person name="Gilbert J.A."/>
            <person name="Hartmann E.M."/>
        </authorList>
    </citation>
    <scope>NUCLEOTIDE SEQUENCE [LARGE SCALE GENOMIC DNA]</scope>
    <source>
        <strain evidence="10 11">AF060A6</strain>
    </source>
</reference>
<feature type="domain" description="Lysidine-tRNA(Ile) synthetase C-terminal" evidence="9">
    <location>
        <begin position="384"/>
        <end position="457"/>
    </location>
</feature>
<dbReference type="OrthoDB" id="9807403at2"/>
<evidence type="ECO:0000256" key="3">
    <source>
        <dbReference type="ARBA" id="ARBA00022598"/>
    </source>
</evidence>
<dbReference type="Pfam" id="PF11734">
    <property type="entry name" value="TilS_C"/>
    <property type="match status" value="1"/>
</dbReference>
<dbReference type="PANTHER" id="PTHR43033">
    <property type="entry name" value="TRNA(ILE)-LYSIDINE SYNTHASE-RELATED"/>
    <property type="match status" value="1"/>
</dbReference>
<evidence type="ECO:0000259" key="9">
    <source>
        <dbReference type="SMART" id="SM00977"/>
    </source>
</evidence>
<comment type="similarity">
    <text evidence="8">Belongs to the tRNA(Ile)-lysidine synthase family.</text>
</comment>
<evidence type="ECO:0000256" key="1">
    <source>
        <dbReference type="ARBA" id="ARBA00004496"/>
    </source>
</evidence>
<comment type="caution">
    <text evidence="10">The sequence shown here is derived from an EMBL/GenBank/DDBJ whole genome shotgun (WGS) entry which is preliminary data.</text>
</comment>
<dbReference type="NCBIfam" id="TIGR02432">
    <property type="entry name" value="lysidine_TilS_N"/>
    <property type="match status" value="1"/>
</dbReference>
<dbReference type="Pfam" id="PF01171">
    <property type="entry name" value="ATP_bind_3"/>
    <property type="match status" value="1"/>
</dbReference>
<dbReference type="EC" id="6.3.4.19" evidence="8"/>
<comment type="subcellular location">
    <subcellularLocation>
        <location evidence="1 8">Cytoplasm</location>
    </subcellularLocation>
</comment>
<keyword evidence="4 8" id="KW-0819">tRNA processing</keyword>
<evidence type="ECO:0000256" key="2">
    <source>
        <dbReference type="ARBA" id="ARBA00022490"/>
    </source>
</evidence>
<keyword evidence="3 8" id="KW-0436">Ligase</keyword>
<comment type="domain">
    <text evidence="8">The N-terminal region contains the highly conserved SGGXDS motif, predicted to be a P-loop motif involved in ATP binding.</text>
</comment>
<dbReference type="InterPro" id="IPR012795">
    <property type="entry name" value="tRNA_Ile_lys_synt_N"/>
</dbReference>
<dbReference type="SUPFAM" id="SSF52402">
    <property type="entry name" value="Adenine nucleotide alpha hydrolases-like"/>
    <property type="match status" value="1"/>
</dbReference>
<dbReference type="Proteomes" id="UP000306477">
    <property type="component" value="Unassembled WGS sequence"/>
</dbReference>
<dbReference type="CDD" id="cd01992">
    <property type="entry name" value="TilS_N"/>
    <property type="match status" value="1"/>
</dbReference>
<dbReference type="GO" id="GO:0005737">
    <property type="term" value="C:cytoplasm"/>
    <property type="evidence" value="ECO:0007669"/>
    <property type="project" value="UniProtKB-SubCell"/>
</dbReference>
<dbReference type="Pfam" id="PF09179">
    <property type="entry name" value="TilS"/>
    <property type="match status" value="1"/>
</dbReference>
<dbReference type="GO" id="GO:0005524">
    <property type="term" value="F:ATP binding"/>
    <property type="evidence" value="ECO:0007669"/>
    <property type="project" value="UniProtKB-UniRule"/>
</dbReference>
<evidence type="ECO:0000256" key="8">
    <source>
        <dbReference type="HAMAP-Rule" id="MF_01161"/>
    </source>
</evidence>
<keyword evidence="11" id="KW-1185">Reference proteome</keyword>
<comment type="function">
    <text evidence="8">Ligates lysine onto the cytidine present at position 34 of the AUA codon-specific tRNA(Ile) that contains the anticodon CAU, in an ATP-dependent manner. Cytidine is converted to lysidine, thus changing the amino acid specificity of the tRNA from methionine to isoleucine.</text>
</comment>
<dbReference type="InterPro" id="IPR012094">
    <property type="entry name" value="tRNA_Ile_lys_synt"/>
</dbReference>
<dbReference type="InterPro" id="IPR015262">
    <property type="entry name" value="tRNA_Ile_lys_synt_subst-bd"/>
</dbReference>